<dbReference type="InterPro" id="IPR000719">
    <property type="entry name" value="Prot_kinase_dom"/>
</dbReference>
<reference evidence="9" key="1">
    <citation type="submission" date="2016-06" db="EMBL/GenBank/DDBJ databases">
        <title>Parallel loss of symbiosis genes in relatives of nitrogen-fixing non-legume Parasponia.</title>
        <authorList>
            <person name="Van Velzen R."/>
            <person name="Holmer R."/>
            <person name="Bu F."/>
            <person name="Rutten L."/>
            <person name="Van Zeijl A."/>
            <person name="Liu W."/>
            <person name="Santuari L."/>
            <person name="Cao Q."/>
            <person name="Sharma T."/>
            <person name="Shen D."/>
            <person name="Roswanjaya Y."/>
            <person name="Wardhani T."/>
            <person name="Kalhor M.S."/>
            <person name="Jansen J."/>
            <person name="Van den Hoogen J."/>
            <person name="Gungor B."/>
            <person name="Hartog M."/>
            <person name="Hontelez J."/>
            <person name="Verver J."/>
            <person name="Yang W.-C."/>
            <person name="Schijlen E."/>
            <person name="Repin R."/>
            <person name="Schilthuizen M."/>
            <person name="Schranz E."/>
            <person name="Heidstra R."/>
            <person name="Miyata K."/>
            <person name="Fedorova E."/>
            <person name="Kohlen W."/>
            <person name="Bisseling T."/>
            <person name="Smit S."/>
            <person name="Geurts R."/>
        </authorList>
    </citation>
    <scope>NUCLEOTIDE SEQUENCE [LARGE SCALE GENOMIC DNA]</scope>
    <source>
        <strain evidence="9">cv. RG33-2</strain>
    </source>
</reference>
<proteinExistence type="inferred from homology"/>
<keyword evidence="2 5" id="KW-0547">Nucleotide-binding</keyword>
<dbReference type="PANTHER" id="PTHR48011:SF18">
    <property type="entry name" value="MITOGEN-ACTIVATED PROTEIN KINASE KINASE KINASE 19-RELATED"/>
    <property type="match status" value="1"/>
</dbReference>
<dbReference type="EMBL" id="JXTC01000004">
    <property type="protein sequence ID" value="POO02815.1"/>
    <property type="molecule type" value="Genomic_DNA"/>
</dbReference>
<evidence type="ECO:0000256" key="6">
    <source>
        <dbReference type="RuleBase" id="RU000304"/>
    </source>
</evidence>
<dbReference type="Gene3D" id="1.10.510.10">
    <property type="entry name" value="Transferase(Phosphotransferase) domain 1"/>
    <property type="match status" value="1"/>
</dbReference>
<dbReference type="GO" id="GO:0007165">
    <property type="term" value="P:signal transduction"/>
    <property type="evidence" value="ECO:0007669"/>
    <property type="project" value="TreeGrafter"/>
</dbReference>
<dbReference type="PROSITE" id="PS00108">
    <property type="entry name" value="PROTEIN_KINASE_ST"/>
    <property type="match status" value="1"/>
</dbReference>
<keyword evidence="3 8" id="KW-0418">Kinase</keyword>
<dbReference type="OrthoDB" id="8693905at2759"/>
<protein>
    <submittedName>
        <fullName evidence="8">Serine/threonine protein kinase</fullName>
    </submittedName>
</protein>
<dbReference type="GO" id="GO:0004674">
    <property type="term" value="F:protein serine/threonine kinase activity"/>
    <property type="evidence" value="ECO:0007669"/>
    <property type="project" value="UniProtKB-KW"/>
</dbReference>
<dbReference type="Proteomes" id="UP000237000">
    <property type="component" value="Unassembled WGS sequence"/>
</dbReference>
<evidence type="ECO:0000256" key="2">
    <source>
        <dbReference type="ARBA" id="ARBA00022741"/>
    </source>
</evidence>
<keyword evidence="9" id="KW-1185">Reference proteome</keyword>
<comment type="similarity">
    <text evidence="6">Belongs to the protein kinase superfamily.</text>
</comment>
<sequence length="372" mass="41163">MDWVRGEKIGHGSFATISKAKPKKGSSDKALPPLMAVKSSQGSSSETLKNEKRVLGRIGTCPQIIRCFGDQNSFENGEKLHNLLLEYASGGSLADQVKLHGGKLPEPDIRRHTRAVLKGLSFVHAKGFVHCDIKLQNILFFDNGAAKIADFGLAKEASKTEEAKTEHRCELRGTPLYMSPESVNDNEYEPPCDIWALGCAVVEMATGKPAWNNREAESNIWKLLVRIGGEELPGIPEELSEEGRDFLSKCFVKDPRRRWTAEMLLNHAFVGGDDDDDDGSDDTVLLEEANRLSASPRCPFDFPEWVSCTSEPHDSHVVEISPESDYVFLYGSGGSTCIPFSPSDRVRQLFTDAKSCCSFSDDWVTVRNNNSF</sequence>
<organism evidence="8 9">
    <name type="scientific">Trema orientale</name>
    <name type="common">Charcoal tree</name>
    <name type="synonym">Celtis orientalis</name>
    <dbReference type="NCBI Taxonomy" id="63057"/>
    <lineage>
        <taxon>Eukaryota</taxon>
        <taxon>Viridiplantae</taxon>
        <taxon>Streptophyta</taxon>
        <taxon>Embryophyta</taxon>
        <taxon>Tracheophyta</taxon>
        <taxon>Spermatophyta</taxon>
        <taxon>Magnoliopsida</taxon>
        <taxon>eudicotyledons</taxon>
        <taxon>Gunneridae</taxon>
        <taxon>Pentapetalae</taxon>
        <taxon>rosids</taxon>
        <taxon>fabids</taxon>
        <taxon>Rosales</taxon>
        <taxon>Cannabaceae</taxon>
        <taxon>Trema</taxon>
    </lineage>
</organism>
<dbReference type="GO" id="GO:0005524">
    <property type="term" value="F:ATP binding"/>
    <property type="evidence" value="ECO:0007669"/>
    <property type="project" value="UniProtKB-UniRule"/>
</dbReference>
<dbReference type="Pfam" id="PF00069">
    <property type="entry name" value="Pkinase"/>
    <property type="match status" value="1"/>
</dbReference>
<dbReference type="AlphaFoldDB" id="A0A2P5FYE4"/>
<dbReference type="SMART" id="SM00220">
    <property type="entry name" value="S_TKc"/>
    <property type="match status" value="1"/>
</dbReference>
<keyword evidence="6 8" id="KW-0723">Serine/threonine-protein kinase</keyword>
<dbReference type="InterPro" id="IPR008271">
    <property type="entry name" value="Ser/Thr_kinase_AS"/>
</dbReference>
<dbReference type="CDD" id="cd06606">
    <property type="entry name" value="STKc_MAPKKK"/>
    <property type="match status" value="1"/>
</dbReference>
<dbReference type="InterPro" id="IPR011009">
    <property type="entry name" value="Kinase-like_dom_sf"/>
</dbReference>
<feature type="binding site" evidence="5">
    <location>
        <position position="38"/>
    </location>
    <ligand>
        <name>ATP</name>
        <dbReference type="ChEBI" id="CHEBI:30616"/>
    </ligand>
</feature>
<dbReference type="STRING" id="63057.A0A2P5FYE4"/>
<evidence type="ECO:0000256" key="4">
    <source>
        <dbReference type="ARBA" id="ARBA00022840"/>
    </source>
</evidence>
<evidence type="ECO:0000313" key="8">
    <source>
        <dbReference type="EMBL" id="POO02815.1"/>
    </source>
</evidence>
<dbReference type="SUPFAM" id="SSF56112">
    <property type="entry name" value="Protein kinase-like (PK-like)"/>
    <property type="match status" value="1"/>
</dbReference>
<dbReference type="PROSITE" id="PS50011">
    <property type="entry name" value="PROTEIN_KINASE_DOM"/>
    <property type="match status" value="1"/>
</dbReference>
<keyword evidence="4 5" id="KW-0067">ATP-binding</keyword>
<accession>A0A2P5FYE4</accession>
<dbReference type="PANTHER" id="PTHR48011">
    <property type="entry name" value="CCR4-NOT TRANSCRIPTIONAL COMPLEX SUBUNIT CAF120-RELATED"/>
    <property type="match status" value="1"/>
</dbReference>
<name>A0A2P5FYE4_TREOI</name>
<feature type="domain" description="Protein kinase" evidence="7">
    <location>
        <begin position="3"/>
        <end position="270"/>
    </location>
</feature>
<gene>
    <name evidence="8" type="ORF">TorRG33x02_018010</name>
</gene>
<evidence type="ECO:0000256" key="3">
    <source>
        <dbReference type="ARBA" id="ARBA00022777"/>
    </source>
</evidence>
<dbReference type="PROSITE" id="PS00107">
    <property type="entry name" value="PROTEIN_KINASE_ATP"/>
    <property type="match status" value="1"/>
</dbReference>
<comment type="caution">
    <text evidence="8">The sequence shown here is derived from an EMBL/GenBank/DDBJ whole genome shotgun (WGS) entry which is preliminary data.</text>
</comment>
<dbReference type="InterPro" id="IPR017441">
    <property type="entry name" value="Protein_kinase_ATP_BS"/>
</dbReference>
<evidence type="ECO:0000256" key="1">
    <source>
        <dbReference type="ARBA" id="ARBA00022679"/>
    </source>
</evidence>
<dbReference type="InParanoid" id="A0A2P5FYE4"/>
<evidence type="ECO:0000256" key="5">
    <source>
        <dbReference type="PROSITE-ProRule" id="PRU10141"/>
    </source>
</evidence>
<evidence type="ECO:0000259" key="7">
    <source>
        <dbReference type="PROSITE" id="PS50011"/>
    </source>
</evidence>
<dbReference type="FunCoup" id="A0A2P5FYE4">
    <property type="interactions" value="248"/>
</dbReference>
<evidence type="ECO:0000313" key="9">
    <source>
        <dbReference type="Proteomes" id="UP000237000"/>
    </source>
</evidence>
<dbReference type="InterPro" id="IPR052751">
    <property type="entry name" value="Plant_MAPKKK"/>
</dbReference>
<keyword evidence="1" id="KW-0808">Transferase</keyword>